<dbReference type="GO" id="GO:0099621">
    <property type="term" value="F:undecaprenyl-phosphate 4-deoxy-4-formamido-L-arabinose transferase activity"/>
    <property type="evidence" value="ECO:0007669"/>
    <property type="project" value="UniProtKB-EC"/>
</dbReference>
<dbReference type="eggNOG" id="COG1216">
    <property type="taxonomic scope" value="Bacteria"/>
</dbReference>
<organism evidence="5 6">
    <name type="scientific">Salinisphaera shabanensis E1L3A</name>
    <dbReference type="NCBI Taxonomy" id="1033802"/>
    <lineage>
        <taxon>Bacteria</taxon>
        <taxon>Pseudomonadati</taxon>
        <taxon>Pseudomonadota</taxon>
        <taxon>Gammaproteobacteria</taxon>
        <taxon>Salinisphaerales</taxon>
        <taxon>Salinisphaeraceae</taxon>
        <taxon>Salinisphaera</taxon>
    </lineage>
</organism>
<evidence type="ECO:0000256" key="1">
    <source>
        <dbReference type="ARBA" id="ARBA00006739"/>
    </source>
</evidence>
<keyword evidence="6" id="KW-1185">Reference proteome</keyword>
<dbReference type="RefSeq" id="WP_006913041.1">
    <property type="nucleotide sequence ID" value="NZ_AFNV02000032.1"/>
</dbReference>
<dbReference type="InterPro" id="IPR029044">
    <property type="entry name" value="Nucleotide-diphossugar_trans"/>
</dbReference>
<evidence type="ECO:0000259" key="4">
    <source>
        <dbReference type="Pfam" id="PF00535"/>
    </source>
</evidence>
<dbReference type="OrthoDB" id="9781367at2"/>
<dbReference type="SUPFAM" id="SSF53448">
    <property type="entry name" value="Nucleotide-diphospho-sugar transferases"/>
    <property type="match status" value="1"/>
</dbReference>
<dbReference type="EMBL" id="AFNV02000032">
    <property type="protein sequence ID" value="ERJ17651.1"/>
    <property type="molecule type" value="Genomic_DNA"/>
</dbReference>
<keyword evidence="3 5" id="KW-0808">Transferase</keyword>
<dbReference type="PANTHER" id="PTHR43179">
    <property type="entry name" value="RHAMNOSYLTRANSFERASE WBBL"/>
    <property type="match status" value="1"/>
</dbReference>
<reference evidence="5 6" key="1">
    <citation type="journal article" date="2011" name="J. Bacteriol.">
        <title>Genome sequence of Salinisphaera shabanensis, a gammaproteobacterium from the harsh, variable environment of the brine-seawater interface of the Shaban Deep in the Red Sea.</title>
        <authorList>
            <person name="Antunes A."/>
            <person name="Alam I."/>
            <person name="Bajic V.B."/>
            <person name="Stingl U."/>
        </authorList>
    </citation>
    <scope>NUCLEOTIDE SEQUENCE [LARGE SCALE GENOMIC DNA]</scope>
    <source>
        <strain evidence="5 6">E1L3A</strain>
    </source>
</reference>
<accession>U2E154</accession>
<proteinExistence type="inferred from homology"/>
<evidence type="ECO:0000256" key="3">
    <source>
        <dbReference type="ARBA" id="ARBA00022679"/>
    </source>
</evidence>
<dbReference type="Gene3D" id="3.90.550.10">
    <property type="entry name" value="Spore Coat Polysaccharide Biosynthesis Protein SpsA, Chain A"/>
    <property type="match status" value="1"/>
</dbReference>
<reference evidence="5 6" key="2">
    <citation type="journal article" date="2013" name="PLoS ONE">
        <title>INDIGO - INtegrated Data Warehouse of MIcrobial GenOmes with Examples from the Red Sea Extremophiles.</title>
        <authorList>
            <person name="Alam I."/>
            <person name="Antunes A."/>
            <person name="Kamau A.A."/>
            <person name="Ba Alawi W."/>
            <person name="Kalkatawi M."/>
            <person name="Stingl U."/>
            <person name="Bajic V.B."/>
        </authorList>
    </citation>
    <scope>NUCLEOTIDE SEQUENCE [LARGE SCALE GENOMIC DNA]</scope>
    <source>
        <strain evidence="5 6">E1L3A</strain>
    </source>
</reference>
<dbReference type="PANTHER" id="PTHR43179:SF12">
    <property type="entry name" value="GALACTOFURANOSYLTRANSFERASE GLFT2"/>
    <property type="match status" value="1"/>
</dbReference>
<sequence length="315" mass="35868">MDVSILFATRNRAAQLERTLECYRTLDTQGLDWELLIVDNGSTDATAEVIERAPRDLPITYLHADGVGQNRARNVAMDRLSGDLVIFTDDDVLPEPDCVRAYIEAAQRWPDDDIFGARIEPSFPDDTPAWMTSPDFEFATTAFARYQPADQEGPVGRHPYGPSFAVRRAAFQGMRFNEQLGPQTGSYAMGGEGDFLRRLAARGHRYIYVPQARVVHVVRTDQTNADWLLSRAYKKGRGQVYLPSSKKTPKLYWRGAPLKLWLATLRSGLRYQLCRRLQCVQERACIERGITYQFRLGQIDELRARQAGRTHNDHD</sequence>
<dbReference type="AlphaFoldDB" id="U2E154"/>
<evidence type="ECO:0000313" key="6">
    <source>
        <dbReference type="Proteomes" id="UP000006242"/>
    </source>
</evidence>
<dbReference type="InterPro" id="IPR001173">
    <property type="entry name" value="Glyco_trans_2-like"/>
</dbReference>
<evidence type="ECO:0000256" key="2">
    <source>
        <dbReference type="ARBA" id="ARBA00022676"/>
    </source>
</evidence>
<dbReference type="Proteomes" id="UP000006242">
    <property type="component" value="Unassembled WGS sequence"/>
</dbReference>
<evidence type="ECO:0000313" key="5">
    <source>
        <dbReference type="EMBL" id="ERJ17651.1"/>
    </source>
</evidence>
<dbReference type="Pfam" id="PF00535">
    <property type="entry name" value="Glycos_transf_2"/>
    <property type="match status" value="1"/>
</dbReference>
<name>U2E154_9GAMM</name>
<dbReference type="STRING" id="1033802.SSPSH_003566"/>
<comment type="similarity">
    <text evidence="1">Belongs to the glycosyltransferase 2 family.</text>
</comment>
<comment type="caution">
    <text evidence="5">The sequence shown here is derived from an EMBL/GenBank/DDBJ whole genome shotgun (WGS) entry which is preliminary data.</text>
</comment>
<dbReference type="EC" id="2.4.2.53" evidence="5"/>
<gene>
    <name evidence="5" type="ORF">SSPSH_003566</name>
</gene>
<protein>
    <submittedName>
        <fullName evidence="5">Undecaprenyl-phosphate 4-deoxy-4-formamido-L-arabinose transferase protein</fullName>
        <ecNumber evidence="5">2.4.2.53</ecNumber>
    </submittedName>
</protein>
<keyword evidence="2 5" id="KW-0328">Glycosyltransferase</keyword>
<feature type="domain" description="Glycosyltransferase 2-like" evidence="4">
    <location>
        <begin position="4"/>
        <end position="171"/>
    </location>
</feature>